<evidence type="ECO:0000313" key="1">
    <source>
        <dbReference type="EMBL" id="UUO13916.1"/>
    </source>
</evidence>
<dbReference type="EMBL" id="CP099464">
    <property type="protein sequence ID" value="UUO13916.1"/>
    <property type="molecule type" value="Genomic_DNA"/>
</dbReference>
<evidence type="ECO:0000313" key="2">
    <source>
        <dbReference type="Proteomes" id="UP001057561"/>
    </source>
</evidence>
<accession>A0ABY5LPM5</accession>
<name>A0ABY5LPM5_9CYAN</name>
<keyword evidence="2" id="KW-1185">Reference proteome</keyword>
<keyword evidence="1" id="KW-0378">Hydrolase</keyword>
<keyword evidence="1" id="KW-0255">Endonuclease</keyword>
<gene>
    <name evidence="1" type="ORF">NG743_17895</name>
</gene>
<sequence length="109" mass="12914">MHQNFCWLFTQTDANSDFEREVLQEIYQRGYKLPDTAQELITEANCKPDFVYKEDAIAIFCDGSVHDSAEQKKQDQIERDNLRYNAGYQILTLRYDKNWREQLKVLGSL</sequence>
<dbReference type="Gene3D" id="3.40.960.10">
    <property type="entry name" value="VSR Endonuclease"/>
    <property type="match status" value="1"/>
</dbReference>
<dbReference type="InterPro" id="IPR011335">
    <property type="entry name" value="Restrct_endonuc-II-like"/>
</dbReference>
<keyword evidence="1" id="KW-0540">Nuclease</keyword>
<protein>
    <submittedName>
        <fullName evidence="1">Endonuclease domain-containing protein</fullName>
    </submittedName>
</protein>
<dbReference type="GO" id="GO:0004519">
    <property type="term" value="F:endonuclease activity"/>
    <property type="evidence" value="ECO:0007669"/>
    <property type="project" value="UniProtKB-KW"/>
</dbReference>
<dbReference type="Proteomes" id="UP001057561">
    <property type="component" value="Chromosome"/>
</dbReference>
<organism evidence="1 2">
    <name type="scientific">Dolichospermum heterosporum TAC447</name>
    <dbReference type="NCBI Taxonomy" id="747523"/>
    <lineage>
        <taxon>Bacteria</taxon>
        <taxon>Bacillati</taxon>
        <taxon>Cyanobacteriota</taxon>
        <taxon>Cyanophyceae</taxon>
        <taxon>Nostocales</taxon>
        <taxon>Aphanizomenonaceae</taxon>
        <taxon>Dolichospermum</taxon>
        <taxon>Dolichospermum heterosporum</taxon>
    </lineage>
</organism>
<dbReference type="SUPFAM" id="SSF52980">
    <property type="entry name" value="Restriction endonuclease-like"/>
    <property type="match status" value="1"/>
</dbReference>
<dbReference type="RefSeq" id="WP_228043847.1">
    <property type="nucleotide sequence ID" value="NZ_CP099464.1"/>
</dbReference>
<reference evidence="1" key="1">
    <citation type="submission" date="2022-06" db="EMBL/GenBank/DDBJ databases">
        <title>Nostosin G and Spiroidesin B from the Cyanobacterium Dolichospermum sp. NIES-1697.</title>
        <authorList>
            <person name="Phan C.-S."/>
            <person name="Mehjabin J.J."/>
            <person name="Anas A.R.J."/>
            <person name="Hayasaka M."/>
            <person name="Onoki R."/>
            <person name="Wang J."/>
            <person name="Umezawa T."/>
            <person name="Washio K."/>
            <person name="Morikawa M."/>
            <person name="Okino T."/>
        </authorList>
    </citation>
    <scope>NUCLEOTIDE SEQUENCE</scope>
    <source>
        <strain evidence="1">NIES-1697</strain>
    </source>
</reference>
<proteinExistence type="predicted"/>